<dbReference type="AlphaFoldDB" id="A0A3G9JRQ0"/>
<organism evidence="1 2">
    <name type="scientific">Intestinibaculum porci</name>
    <dbReference type="NCBI Taxonomy" id="2487118"/>
    <lineage>
        <taxon>Bacteria</taxon>
        <taxon>Bacillati</taxon>
        <taxon>Bacillota</taxon>
        <taxon>Erysipelotrichia</taxon>
        <taxon>Erysipelotrichales</taxon>
        <taxon>Erysipelotrichaceae</taxon>
        <taxon>Intestinibaculum</taxon>
    </lineage>
</organism>
<dbReference type="EMBL" id="AP019309">
    <property type="protein sequence ID" value="BBH25739.1"/>
    <property type="molecule type" value="Genomic_DNA"/>
</dbReference>
<accession>A0A3G9JRQ0</accession>
<dbReference type="InParanoid" id="A0A3G9JRQ0"/>
<name>A0A3G9JRQ0_9FIRM</name>
<gene>
    <name evidence="1" type="ORF">SG0102_06730</name>
</gene>
<reference evidence="1 2" key="1">
    <citation type="submission" date="2018-11" db="EMBL/GenBank/DDBJ databases">
        <title>Novel Erysipelotrichaceae bacterium isolated from small intestine of a swine.</title>
        <authorList>
            <person name="Kim J.S."/>
            <person name="Choe H."/>
            <person name="Lee Y.R."/>
            <person name="Kim K.M."/>
            <person name="Park D.S."/>
        </authorList>
    </citation>
    <scope>NUCLEOTIDE SEQUENCE [LARGE SCALE GENOMIC DNA]</scope>
    <source>
        <strain evidence="1 2">SG0102</strain>
    </source>
</reference>
<proteinExistence type="predicted"/>
<sequence>MRKCCWLPSCQFLVLTAPHGKPWGFSGGILQKAYNRTALFREGNSADFSTSVFLPEQLT</sequence>
<dbReference type="KEGG" id="ebm:SG0102_06730"/>
<protein>
    <submittedName>
        <fullName evidence="1">Uncharacterized protein</fullName>
    </submittedName>
</protein>
<dbReference type="Proteomes" id="UP000268059">
    <property type="component" value="Chromosome"/>
</dbReference>
<evidence type="ECO:0000313" key="1">
    <source>
        <dbReference type="EMBL" id="BBH25739.1"/>
    </source>
</evidence>
<keyword evidence="2" id="KW-1185">Reference proteome</keyword>
<evidence type="ECO:0000313" key="2">
    <source>
        <dbReference type="Proteomes" id="UP000268059"/>
    </source>
</evidence>